<evidence type="ECO:0000313" key="1">
    <source>
        <dbReference type="EMBL" id="KAJ5471323.1"/>
    </source>
</evidence>
<reference evidence="1" key="2">
    <citation type="journal article" date="2023" name="IMA Fungus">
        <title>Comparative genomic study of the Penicillium genus elucidates a diverse pangenome and 15 lateral gene transfer events.</title>
        <authorList>
            <person name="Petersen C."/>
            <person name="Sorensen T."/>
            <person name="Nielsen M.R."/>
            <person name="Sondergaard T.E."/>
            <person name="Sorensen J.L."/>
            <person name="Fitzpatrick D.A."/>
            <person name="Frisvad J.C."/>
            <person name="Nielsen K.L."/>
        </authorList>
    </citation>
    <scope>NUCLEOTIDE SEQUENCE</scope>
    <source>
        <strain evidence="1">IBT 17660</strain>
    </source>
</reference>
<dbReference type="OrthoDB" id="5584477at2759"/>
<comment type="caution">
    <text evidence="1">The sequence shown here is derived from an EMBL/GenBank/DDBJ whole genome shotgun (WGS) entry which is preliminary data.</text>
</comment>
<gene>
    <name evidence="1" type="ORF">N7530_008680</name>
</gene>
<accession>A0A9X0BLE7</accession>
<dbReference type="EMBL" id="JAPWDO010000005">
    <property type="protein sequence ID" value="KAJ5471323.1"/>
    <property type="molecule type" value="Genomic_DNA"/>
</dbReference>
<proteinExistence type="predicted"/>
<protein>
    <submittedName>
        <fullName evidence="1">Uncharacterized protein</fullName>
    </submittedName>
</protein>
<name>A0A9X0BLE7_9EURO</name>
<sequence length="78" mass="9047">MANNSHIRIIEESPIRNGLDTFRVSFKSIYEGRSLSYTSDALNHLTYSKFHTRPIVCFAEPFYHSALTIENKSWNPPE</sequence>
<reference evidence="1" key="1">
    <citation type="submission" date="2022-12" db="EMBL/GenBank/DDBJ databases">
        <authorList>
            <person name="Petersen C."/>
        </authorList>
    </citation>
    <scope>NUCLEOTIDE SEQUENCE</scope>
    <source>
        <strain evidence="1">IBT 17660</strain>
    </source>
</reference>
<evidence type="ECO:0000313" key="2">
    <source>
        <dbReference type="Proteomes" id="UP001147760"/>
    </source>
</evidence>
<dbReference type="AlphaFoldDB" id="A0A9X0BLE7"/>
<keyword evidence="2" id="KW-1185">Reference proteome</keyword>
<organism evidence="1 2">
    <name type="scientific">Penicillium desertorum</name>
    <dbReference type="NCBI Taxonomy" id="1303715"/>
    <lineage>
        <taxon>Eukaryota</taxon>
        <taxon>Fungi</taxon>
        <taxon>Dikarya</taxon>
        <taxon>Ascomycota</taxon>
        <taxon>Pezizomycotina</taxon>
        <taxon>Eurotiomycetes</taxon>
        <taxon>Eurotiomycetidae</taxon>
        <taxon>Eurotiales</taxon>
        <taxon>Aspergillaceae</taxon>
        <taxon>Penicillium</taxon>
    </lineage>
</organism>
<dbReference type="Proteomes" id="UP001147760">
    <property type="component" value="Unassembled WGS sequence"/>
</dbReference>